<dbReference type="RefSeq" id="WP_012123036.1">
    <property type="nucleotide sequence ID" value="NC_009776.1"/>
</dbReference>
<dbReference type="InterPro" id="IPR002763">
    <property type="entry name" value="DUF72"/>
</dbReference>
<dbReference type="EMBL" id="CP000816">
    <property type="protein sequence ID" value="ABU82072.1"/>
    <property type="molecule type" value="Genomic_DNA"/>
</dbReference>
<name>A8AAX0_IGNH4</name>
<dbReference type="HOGENOM" id="CLU_046519_0_1_2"/>
<evidence type="ECO:0000313" key="2">
    <source>
        <dbReference type="Proteomes" id="UP000000262"/>
    </source>
</evidence>
<evidence type="ECO:0008006" key="3">
    <source>
        <dbReference type="Google" id="ProtNLM"/>
    </source>
</evidence>
<dbReference type="AlphaFoldDB" id="A8AAX0"/>
<organism evidence="1 2">
    <name type="scientific">Ignicoccus hospitalis (strain KIN4/I / DSM 18386 / JCM 14125)</name>
    <dbReference type="NCBI Taxonomy" id="453591"/>
    <lineage>
        <taxon>Archaea</taxon>
        <taxon>Thermoproteota</taxon>
        <taxon>Thermoprotei</taxon>
        <taxon>Desulfurococcales</taxon>
        <taxon>Desulfurococcaceae</taxon>
        <taxon>Ignicoccus</taxon>
    </lineage>
</organism>
<dbReference type="OrthoDB" id="35747at2157"/>
<dbReference type="Gene3D" id="3.20.20.410">
    <property type="entry name" value="Protein of unknown function UPF0759"/>
    <property type="match status" value="1"/>
</dbReference>
<dbReference type="STRING" id="453591.Igni_0890"/>
<protein>
    <recommendedName>
        <fullName evidence="3">DUF72 domain-containing protein</fullName>
    </recommendedName>
</protein>
<dbReference type="PANTHER" id="PTHR30348">
    <property type="entry name" value="UNCHARACTERIZED PROTEIN YECE"/>
    <property type="match status" value="1"/>
</dbReference>
<dbReference type="Pfam" id="PF01904">
    <property type="entry name" value="DUF72"/>
    <property type="match status" value="1"/>
</dbReference>
<gene>
    <name evidence="1" type="ordered locus">Igni_0890</name>
</gene>
<dbReference type="eggNOG" id="arCOG04291">
    <property type="taxonomic scope" value="Archaea"/>
</dbReference>
<accession>A8AAX0</accession>
<dbReference type="GeneID" id="5561976"/>
<dbReference type="SUPFAM" id="SSF117396">
    <property type="entry name" value="TM1631-like"/>
    <property type="match status" value="1"/>
</dbReference>
<reference evidence="1 2" key="1">
    <citation type="journal article" date="2008" name="Genome Biol.">
        <title>A genomic analysis of the archaeal system Ignicoccus hospitalis-Nanoarchaeum equitans.</title>
        <authorList>
            <person name="Podar M."/>
            <person name="Anderson I."/>
            <person name="Makarova K.S."/>
            <person name="Elkins J.G."/>
            <person name="Ivanova N."/>
            <person name="Wall M.A."/>
            <person name="Lykidis A."/>
            <person name="Mavromatis K."/>
            <person name="Sun H."/>
            <person name="Hudson M.E."/>
            <person name="Chen W."/>
            <person name="Deciu C."/>
            <person name="Hutchison D."/>
            <person name="Eads J.R."/>
            <person name="Anderson A."/>
            <person name="Fernandes F."/>
            <person name="Szeto E."/>
            <person name="Lapidus A."/>
            <person name="Kyrpides N.C."/>
            <person name="Saier M.H.Jr."/>
            <person name="Richardson P.M."/>
            <person name="Rachel R."/>
            <person name="Huber H."/>
            <person name="Eisen J.A."/>
            <person name="Koonin E.V."/>
            <person name="Keller M."/>
            <person name="Stetter K.O."/>
        </authorList>
    </citation>
    <scope>NUCLEOTIDE SEQUENCE [LARGE SCALE GENOMIC DNA]</scope>
    <source>
        <strain evidence="2">KIN4/I / DSM 18386 / JCM 14125</strain>
    </source>
</reference>
<proteinExistence type="predicted"/>
<dbReference type="Proteomes" id="UP000000262">
    <property type="component" value="Chromosome"/>
</dbReference>
<dbReference type="InterPro" id="IPR036520">
    <property type="entry name" value="UPF0759_sf"/>
</dbReference>
<dbReference type="PANTHER" id="PTHR30348:SF4">
    <property type="entry name" value="DUF72 DOMAIN-CONTAINING PROTEIN"/>
    <property type="match status" value="1"/>
</dbReference>
<evidence type="ECO:0000313" key="1">
    <source>
        <dbReference type="EMBL" id="ABU82072.1"/>
    </source>
</evidence>
<dbReference type="PhylomeDB" id="A8AAX0"/>
<dbReference type="KEGG" id="iho:Igni_0890"/>
<sequence length="230" mass="26916">MKVHVGTSGWAYRWNRGGLRGYVKNTPFDTVELNSSFYRVPGERAVERWAREGSGLLWSVKVYRGITHVSRFGPDSYEAWEEFKRVFKPLDPLIKFYLFQLPPSFGPKDFPKLEEFLKSVSLGRRAAVEFRNEDLFREDYIKRLGELEATFVSVDSTKFKVYARTGPYAYFRLHGRGKPPYAYSYSEEELEELAKEVLRVGGEAFVYFNNDDMYKNALTFLEIVKRFVEV</sequence>
<keyword evidence="2" id="KW-1185">Reference proteome</keyword>